<evidence type="ECO:0000313" key="2">
    <source>
        <dbReference type="EMBL" id="GFA87052.1"/>
    </source>
</evidence>
<accession>A0A699KC17</accession>
<dbReference type="GO" id="GO:0008270">
    <property type="term" value="F:zinc ion binding"/>
    <property type="evidence" value="ECO:0007669"/>
    <property type="project" value="InterPro"/>
</dbReference>
<dbReference type="GO" id="GO:0003676">
    <property type="term" value="F:nucleic acid binding"/>
    <property type="evidence" value="ECO:0007669"/>
    <property type="project" value="InterPro"/>
</dbReference>
<organism evidence="2">
    <name type="scientific">Tanacetum cinerariifolium</name>
    <name type="common">Dalmatian daisy</name>
    <name type="synonym">Chrysanthemum cinerariifolium</name>
    <dbReference type="NCBI Taxonomy" id="118510"/>
    <lineage>
        <taxon>Eukaryota</taxon>
        <taxon>Viridiplantae</taxon>
        <taxon>Streptophyta</taxon>
        <taxon>Embryophyta</taxon>
        <taxon>Tracheophyta</taxon>
        <taxon>Spermatophyta</taxon>
        <taxon>Magnoliopsida</taxon>
        <taxon>eudicotyledons</taxon>
        <taxon>Gunneridae</taxon>
        <taxon>Pentapetalae</taxon>
        <taxon>asterids</taxon>
        <taxon>campanulids</taxon>
        <taxon>Asterales</taxon>
        <taxon>Asteraceae</taxon>
        <taxon>Asteroideae</taxon>
        <taxon>Anthemideae</taxon>
        <taxon>Anthemidinae</taxon>
        <taxon>Tanacetum</taxon>
    </lineage>
</organism>
<dbReference type="AlphaFoldDB" id="A0A699KC17"/>
<evidence type="ECO:0008006" key="3">
    <source>
        <dbReference type="Google" id="ProtNLM"/>
    </source>
</evidence>
<protein>
    <recommendedName>
        <fullName evidence="3">CCHC-type domain-containing protein</fullName>
    </recommendedName>
</protein>
<reference evidence="2" key="1">
    <citation type="journal article" date="2019" name="Sci. Rep.">
        <title>Draft genome of Tanacetum cinerariifolium, the natural source of mosquito coil.</title>
        <authorList>
            <person name="Yamashiro T."/>
            <person name="Shiraishi A."/>
            <person name="Satake H."/>
            <person name="Nakayama K."/>
        </authorList>
    </citation>
    <scope>NUCLEOTIDE SEQUENCE</scope>
</reference>
<name>A0A699KC17_TANCI</name>
<comment type="caution">
    <text evidence="2">The sequence shown here is derived from an EMBL/GenBank/DDBJ whole genome shotgun (WGS) entry which is preliminary data.</text>
</comment>
<dbReference type="InterPro" id="IPR036875">
    <property type="entry name" value="Znf_CCHC_sf"/>
</dbReference>
<proteinExistence type="predicted"/>
<dbReference type="Gene3D" id="4.10.60.10">
    <property type="entry name" value="Zinc finger, CCHC-type"/>
    <property type="match status" value="1"/>
</dbReference>
<dbReference type="EMBL" id="BKCJ010504241">
    <property type="protein sequence ID" value="GFA87052.1"/>
    <property type="molecule type" value="Genomic_DNA"/>
</dbReference>
<feature type="region of interest" description="Disordered" evidence="1">
    <location>
        <begin position="1"/>
        <end position="20"/>
    </location>
</feature>
<dbReference type="SUPFAM" id="SSF57756">
    <property type="entry name" value="Retrovirus zinc finger-like domains"/>
    <property type="match status" value="1"/>
</dbReference>
<sequence length="244" mass="26944">MAFVSSSLNNSNSSNGVNTVQGVNTANGVNTGSSQVNAASSLNIDNLSDAMICAFLASQSNSTHLVNEYLEQIHPGNLEEIDLKWQMAMLTMRARRFLKNTRRKLKLIENDSIAFDKNKVECYNCHKRCHFTRECQAPRGQDNRSRDVTRKTVPVETPNSLALVSCDGLEGYDWSGQAEEGPTNYALMAYSTPSASSTDSNVSDCSKSCLKAVKNHKFTNEKLLTDLRKSEIMVVAYKEGLKSV</sequence>
<evidence type="ECO:0000256" key="1">
    <source>
        <dbReference type="SAM" id="MobiDB-lite"/>
    </source>
</evidence>
<gene>
    <name evidence="2" type="ORF">Tci_659024</name>
</gene>